<name>A0A397VAK9_9GLOM</name>
<comment type="caution">
    <text evidence="2">The sequence shown here is derived from an EMBL/GenBank/DDBJ whole genome shotgun (WGS) entry which is preliminary data.</text>
</comment>
<dbReference type="EMBL" id="QKWP01000497">
    <property type="protein sequence ID" value="RIB19072.1"/>
    <property type="molecule type" value="Genomic_DNA"/>
</dbReference>
<keyword evidence="1" id="KW-0812">Transmembrane</keyword>
<keyword evidence="3" id="KW-1185">Reference proteome</keyword>
<evidence type="ECO:0000313" key="3">
    <source>
        <dbReference type="Proteomes" id="UP000266673"/>
    </source>
</evidence>
<evidence type="ECO:0000256" key="1">
    <source>
        <dbReference type="SAM" id="Phobius"/>
    </source>
</evidence>
<proteinExistence type="predicted"/>
<dbReference type="Proteomes" id="UP000266673">
    <property type="component" value="Unassembled WGS sequence"/>
</dbReference>
<organism evidence="2 3">
    <name type="scientific">Gigaspora rosea</name>
    <dbReference type="NCBI Taxonomy" id="44941"/>
    <lineage>
        <taxon>Eukaryota</taxon>
        <taxon>Fungi</taxon>
        <taxon>Fungi incertae sedis</taxon>
        <taxon>Mucoromycota</taxon>
        <taxon>Glomeromycotina</taxon>
        <taxon>Glomeromycetes</taxon>
        <taxon>Diversisporales</taxon>
        <taxon>Gigasporaceae</taxon>
        <taxon>Gigaspora</taxon>
    </lineage>
</organism>
<protein>
    <submittedName>
        <fullName evidence="2">Uncharacterized protein</fullName>
    </submittedName>
</protein>
<feature type="transmembrane region" description="Helical" evidence="1">
    <location>
        <begin position="70"/>
        <end position="88"/>
    </location>
</feature>
<sequence length="98" mass="11453">MESKVDELKISLIQPEYDEKFLGAYCAIAHFTNIFAVLVYNGSPRPTLKLYGNDLQRTGKKRLEKGLIKSIYEFIVFADFDMLNIAWLKMPVRRKCCW</sequence>
<keyword evidence="1" id="KW-1133">Transmembrane helix</keyword>
<gene>
    <name evidence="2" type="ORF">C2G38_2182810</name>
</gene>
<keyword evidence="1" id="KW-0472">Membrane</keyword>
<dbReference type="AlphaFoldDB" id="A0A397VAK9"/>
<evidence type="ECO:0000313" key="2">
    <source>
        <dbReference type="EMBL" id="RIB19072.1"/>
    </source>
</evidence>
<accession>A0A397VAK9</accession>
<reference evidence="2 3" key="1">
    <citation type="submission" date="2018-06" db="EMBL/GenBank/DDBJ databases">
        <title>Comparative genomics reveals the genomic features of Rhizophagus irregularis, R. cerebriforme, R. diaphanum and Gigaspora rosea, and their symbiotic lifestyle signature.</title>
        <authorList>
            <person name="Morin E."/>
            <person name="San Clemente H."/>
            <person name="Chen E.C.H."/>
            <person name="De La Providencia I."/>
            <person name="Hainaut M."/>
            <person name="Kuo A."/>
            <person name="Kohler A."/>
            <person name="Murat C."/>
            <person name="Tang N."/>
            <person name="Roy S."/>
            <person name="Loubradou J."/>
            <person name="Henrissat B."/>
            <person name="Grigoriev I.V."/>
            <person name="Corradi N."/>
            <person name="Roux C."/>
            <person name="Martin F.M."/>
        </authorList>
    </citation>
    <scope>NUCLEOTIDE SEQUENCE [LARGE SCALE GENOMIC DNA]</scope>
    <source>
        <strain evidence="2 3">DAOM 194757</strain>
    </source>
</reference>
<feature type="transmembrane region" description="Helical" evidence="1">
    <location>
        <begin position="21"/>
        <end position="40"/>
    </location>
</feature>